<sequence>MNEVQKQRDNALMSAAAYTDFFDKNGSRIGKDTIQRALINDSSFTQQDVDYFNANFEVIHQQLETTSGFSAAVIKDKRTGQMNLAVRGTSDIDDLAQDIDLVVQGLP</sequence>
<organism evidence="1">
    <name type="scientific">Gallibacterium anatis</name>
    <dbReference type="NCBI Taxonomy" id="750"/>
    <lineage>
        <taxon>Bacteria</taxon>
        <taxon>Pseudomonadati</taxon>
        <taxon>Pseudomonadota</taxon>
        <taxon>Gammaproteobacteria</taxon>
        <taxon>Pasteurellales</taxon>
        <taxon>Pasteurellaceae</taxon>
        <taxon>Gallibacterium</taxon>
    </lineage>
</organism>
<protein>
    <submittedName>
        <fullName evidence="1">Uncharacterized protein</fullName>
    </submittedName>
</protein>
<comment type="caution">
    <text evidence="1">The sequence shown here is derived from an EMBL/GenBank/DDBJ whole genome shotgun (WGS) entry which is preliminary data.</text>
</comment>
<reference evidence="1" key="1">
    <citation type="submission" date="2020-11" db="EMBL/GenBank/DDBJ databases">
        <title>Gallibacterium anatis 1637, full genome, WGS.</title>
        <authorList>
            <person name="Laishevtcev A.I."/>
            <person name="Yakimova E.A."/>
            <person name="Petkovich D."/>
            <person name="Stepanova T.V."/>
            <person name="Kalendr R.S."/>
            <person name="Rubalsky E.O."/>
            <person name="Zulkarneev E.R."/>
            <person name="Aleshkin A.V."/>
        </authorList>
    </citation>
    <scope>NUCLEOTIDE SEQUENCE</scope>
    <source>
        <strain evidence="1">1637</strain>
    </source>
</reference>
<dbReference type="AlphaFoldDB" id="A0A930UV61"/>
<name>A0A930UV61_9PAST</name>
<dbReference type="EMBL" id="JADION010000001">
    <property type="protein sequence ID" value="MBF4102133.1"/>
    <property type="molecule type" value="Genomic_DNA"/>
</dbReference>
<dbReference type="InterPro" id="IPR029058">
    <property type="entry name" value="AB_hydrolase_fold"/>
</dbReference>
<proteinExistence type="predicted"/>
<gene>
    <name evidence="1" type="ORF">INT80_00620</name>
</gene>
<evidence type="ECO:0000313" key="1">
    <source>
        <dbReference type="EMBL" id="MBF4102133.1"/>
    </source>
</evidence>
<accession>A0A930UV61</accession>
<dbReference type="Gene3D" id="3.40.50.1820">
    <property type="entry name" value="alpha/beta hydrolase"/>
    <property type="match status" value="1"/>
</dbReference>